<dbReference type="OrthoDB" id="9792085at2"/>
<dbReference type="Pfam" id="PF01408">
    <property type="entry name" value="GFO_IDH_MocA"/>
    <property type="match status" value="1"/>
</dbReference>
<comment type="caution">
    <text evidence="5">The sequence shown here is derived from an EMBL/GenBank/DDBJ whole genome shotgun (WGS) entry which is preliminary data.</text>
</comment>
<dbReference type="SUPFAM" id="SSF51735">
    <property type="entry name" value="NAD(P)-binding Rossmann-fold domains"/>
    <property type="match status" value="1"/>
</dbReference>
<dbReference type="Pfam" id="PF22725">
    <property type="entry name" value="GFO_IDH_MocA_C3"/>
    <property type="match status" value="1"/>
</dbReference>
<evidence type="ECO:0000313" key="5">
    <source>
        <dbReference type="EMBL" id="EWT02172.1"/>
    </source>
</evidence>
<organism evidence="5 6">
    <name type="scientific">Intrasporangium oryzae NRRL B-24470</name>
    <dbReference type="NCBI Taxonomy" id="1386089"/>
    <lineage>
        <taxon>Bacteria</taxon>
        <taxon>Bacillati</taxon>
        <taxon>Actinomycetota</taxon>
        <taxon>Actinomycetes</taxon>
        <taxon>Micrococcales</taxon>
        <taxon>Intrasporangiaceae</taxon>
        <taxon>Intrasporangium</taxon>
    </lineage>
</organism>
<keyword evidence="2" id="KW-0520">NAD</keyword>
<dbReference type="Proteomes" id="UP000019489">
    <property type="component" value="Unassembled WGS sequence"/>
</dbReference>
<dbReference type="InterPro" id="IPR050463">
    <property type="entry name" value="Gfo/Idh/MocA_oxidrdct_glycsds"/>
</dbReference>
<evidence type="ECO:0000256" key="1">
    <source>
        <dbReference type="ARBA" id="ARBA00023002"/>
    </source>
</evidence>
<protein>
    <submittedName>
        <fullName evidence="5">Dehydrogenase</fullName>
    </submittedName>
</protein>
<proteinExistence type="predicted"/>
<dbReference type="EMBL" id="AWSA01000013">
    <property type="protein sequence ID" value="EWT02172.1"/>
    <property type="molecule type" value="Genomic_DNA"/>
</dbReference>
<gene>
    <name evidence="5" type="ORF">N865_00335</name>
</gene>
<evidence type="ECO:0000259" key="3">
    <source>
        <dbReference type="Pfam" id="PF01408"/>
    </source>
</evidence>
<dbReference type="GO" id="GO:0016491">
    <property type="term" value="F:oxidoreductase activity"/>
    <property type="evidence" value="ECO:0007669"/>
    <property type="project" value="UniProtKB-KW"/>
</dbReference>
<reference evidence="5 6" key="1">
    <citation type="submission" date="2013-08" db="EMBL/GenBank/DDBJ databases">
        <title>Intrasporangium oryzae NRRL B-24470.</title>
        <authorList>
            <person name="Liu H."/>
            <person name="Wang G."/>
        </authorList>
    </citation>
    <scope>NUCLEOTIDE SEQUENCE [LARGE SCALE GENOMIC DNA]</scope>
    <source>
        <strain evidence="5 6">NRRL B-24470</strain>
    </source>
</reference>
<dbReference type="GO" id="GO:0000166">
    <property type="term" value="F:nucleotide binding"/>
    <property type="evidence" value="ECO:0007669"/>
    <property type="project" value="InterPro"/>
</dbReference>
<dbReference type="PATRIC" id="fig|1386089.3.peg.1575"/>
<dbReference type="InterPro" id="IPR055170">
    <property type="entry name" value="GFO_IDH_MocA-like_dom"/>
</dbReference>
<dbReference type="InterPro" id="IPR000683">
    <property type="entry name" value="Gfo/Idh/MocA-like_OxRdtase_N"/>
</dbReference>
<accession>W9GAB5</accession>
<keyword evidence="6" id="KW-1185">Reference proteome</keyword>
<dbReference type="RefSeq" id="WP_034803732.1">
    <property type="nucleotide sequence ID" value="NZ_AWSA01000013.1"/>
</dbReference>
<dbReference type="SUPFAM" id="SSF55347">
    <property type="entry name" value="Glyceraldehyde-3-phosphate dehydrogenase-like, C-terminal domain"/>
    <property type="match status" value="1"/>
</dbReference>
<feature type="domain" description="GFO/IDH/MocA-like oxidoreductase" evidence="4">
    <location>
        <begin position="143"/>
        <end position="286"/>
    </location>
</feature>
<evidence type="ECO:0000259" key="4">
    <source>
        <dbReference type="Pfam" id="PF22725"/>
    </source>
</evidence>
<dbReference type="eggNOG" id="COG0673">
    <property type="taxonomic scope" value="Bacteria"/>
</dbReference>
<dbReference type="InterPro" id="IPR036291">
    <property type="entry name" value="NAD(P)-bd_dom_sf"/>
</dbReference>
<dbReference type="PANTHER" id="PTHR43818">
    <property type="entry name" value="BCDNA.GH03377"/>
    <property type="match status" value="1"/>
</dbReference>
<feature type="domain" description="Gfo/Idh/MocA-like oxidoreductase N-terminal" evidence="3">
    <location>
        <begin position="6"/>
        <end position="129"/>
    </location>
</feature>
<sequence length="392" mass="41424">MTTSPIGVAVIGAGMAGRAHCAGYRTAPTLFDPPLPPIHYAAVVDANEAVAKDAAGRYGYERYGTHWRELLDADDVQVVSVVVANHLHREIVEALLAAGKHVLCEKPLAASLEDARAMVAAADAHPDLVSGVGFVYRRQPAVAAIRELVRDELGEVSHFNGRYWCDYARSAETPMSWRYKGGPGTGALADIGSHLIDLAEFVCGPMTSVSGASFATKVKERALALGTTYGHAKAELSDVREPVENDDVASFTAHFASGAVGTFSISRIAPGHANSLAFDLMAEHGAAKWDMDRPAEFSVIRRLRGDGLDGYNQVLAGPAHPYVKGGLPMDFPGCSYGVGDLFGFQARAFLEQVAGIEGLPPVAALEDGVRDLTVIDAVTRSALAGGASIRLD</sequence>
<dbReference type="AlphaFoldDB" id="W9GAB5"/>
<dbReference type="Gene3D" id="3.30.360.10">
    <property type="entry name" value="Dihydrodipicolinate Reductase, domain 2"/>
    <property type="match status" value="1"/>
</dbReference>
<evidence type="ECO:0000313" key="6">
    <source>
        <dbReference type="Proteomes" id="UP000019489"/>
    </source>
</evidence>
<keyword evidence="1" id="KW-0560">Oxidoreductase</keyword>
<dbReference type="Gene3D" id="3.40.50.720">
    <property type="entry name" value="NAD(P)-binding Rossmann-like Domain"/>
    <property type="match status" value="1"/>
</dbReference>
<dbReference type="STRING" id="1386089.N865_00335"/>
<name>W9GAB5_9MICO</name>
<evidence type="ECO:0000256" key="2">
    <source>
        <dbReference type="ARBA" id="ARBA00023027"/>
    </source>
</evidence>
<dbReference type="PANTHER" id="PTHR43818:SF11">
    <property type="entry name" value="BCDNA.GH03377"/>
    <property type="match status" value="1"/>
</dbReference>